<dbReference type="NCBIfam" id="TIGR01987">
    <property type="entry name" value="HI0074"/>
    <property type="match status" value="1"/>
</dbReference>
<dbReference type="GO" id="GO:0016740">
    <property type="term" value="F:transferase activity"/>
    <property type="evidence" value="ECO:0007669"/>
    <property type="project" value="UniProtKB-KW"/>
</dbReference>
<gene>
    <name evidence="1" type="ORF">DSCW_03570</name>
</gene>
<evidence type="ECO:0000313" key="1">
    <source>
        <dbReference type="EMBL" id="BBO72940.1"/>
    </source>
</evidence>
<keyword evidence="1" id="KW-0808">Transferase</keyword>
<keyword evidence="2" id="KW-1185">Reference proteome</keyword>
<dbReference type="OrthoDB" id="9810452at2"/>
<dbReference type="AlphaFoldDB" id="A0A5K7YX78"/>
<proteinExistence type="predicted"/>
<dbReference type="RefSeq" id="WP_155302100.1">
    <property type="nucleotide sequence ID" value="NZ_AP021875.1"/>
</dbReference>
<organism evidence="1 2">
    <name type="scientific">Desulfosarcina widdelii</name>
    <dbReference type="NCBI Taxonomy" id="947919"/>
    <lineage>
        <taxon>Bacteria</taxon>
        <taxon>Pseudomonadati</taxon>
        <taxon>Thermodesulfobacteriota</taxon>
        <taxon>Desulfobacteria</taxon>
        <taxon>Desulfobacterales</taxon>
        <taxon>Desulfosarcinaceae</taxon>
        <taxon>Desulfosarcina</taxon>
    </lineage>
</organism>
<dbReference type="Proteomes" id="UP000427769">
    <property type="component" value="Chromosome"/>
</dbReference>
<name>A0A5K7YX78_9BACT</name>
<accession>A0A5K7YX78</accession>
<protein>
    <submittedName>
        <fullName evidence="1">Nucleotidyltransferase</fullName>
    </submittedName>
</protein>
<dbReference type="SUPFAM" id="SSF81593">
    <property type="entry name" value="Nucleotidyltransferase substrate binding subunit/domain"/>
    <property type="match status" value="1"/>
</dbReference>
<reference evidence="1 2" key="1">
    <citation type="submission" date="2019-11" db="EMBL/GenBank/DDBJ databases">
        <title>Comparative genomics of hydrocarbon-degrading Desulfosarcina strains.</title>
        <authorList>
            <person name="Watanabe M."/>
            <person name="Kojima H."/>
            <person name="Fukui M."/>
        </authorList>
    </citation>
    <scope>NUCLEOTIDE SEQUENCE [LARGE SCALE GENOMIC DNA]</scope>
    <source>
        <strain evidence="1 2">PP31</strain>
    </source>
</reference>
<dbReference type="InterPro" id="IPR010235">
    <property type="entry name" value="HepT"/>
</dbReference>
<evidence type="ECO:0000313" key="2">
    <source>
        <dbReference type="Proteomes" id="UP000427769"/>
    </source>
</evidence>
<dbReference type="KEGG" id="dwd:DSCW_03570"/>
<dbReference type="EMBL" id="AP021875">
    <property type="protein sequence ID" value="BBO72940.1"/>
    <property type="molecule type" value="Genomic_DNA"/>
</dbReference>
<dbReference type="Pfam" id="PF08780">
    <property type="entry name" value="NTase_sub_bind"/>
    <property type="match status" value="1"/>
</dbReference>
<sequence>MTSDKLERSLALFKKAMDRFSEVLQEPESSIVMDATIQRFEFTYELMWKTLKNFLEDVHGVRTVSPRQVFVEAYSLSIIKKEDIFLEMIKSRNLLSHTYNEEQAVEIYKKCPSFLSAIKDLYANLPIE</sequence>
<dbReference type="Gene3D" id="1.20.120.330">
    <property type="entry name" value="Nucleotidyltransferases domain 2"/>
    <property type="match status" value="1"/>
</dbReference>